<keyword evidence="1" id="KW-0808">Transferase</keyword>
<reference evidence="4" key="1">
    <citation type="submission" date="2022-02" db="EMBL/GenBank/DDBJ databases">
        <title>Coral-associated bacteria.</title>
        <authorList>
            <person name="Tang K."/>
            <person name="Wang X."/>
        </authorList>
    </citation>
    <scope>NUCLEOTIDE SEQUENCE</scope>
    <source>
        <strain evidence="4">SCSIO 43006</strain>
    </source>
</reference>
<dbReference type="EMBL" id="CP092418">
    <property type="protein sequence ID" value="USD22358.1"/>
    <property type="molecule type" value="Genomic_DNA"/>
</dbReference>
<dbReference type="RefSeq" id="WP_252084717.1">
    <property type="nucleotide sequence ID" value="NZ_CP092418.1"/>
</dbReference>
<evidence type="ECO:0000313" key="4">
    <source>
        <dbReference type="EMBL" id="USD22358.1"/>
    </source>
</evidence>
<dbReference type="Pfam" id="PF00583">
    <property type="entry name" value="Acetyltransf_1"/>
    <property type="match status" value="1"/>
</dbReference>
<protein>
    <submittedName>
        <fullName evidence="4">GNAT family N-acetyltransferase</fullName>
    </submittedName>
</protein>
<evidence type="ECO:0000256" key="1">
    <source>
        <dbReference type="ARBA" id="ARBA00022679"/>
    </source>
</evidence>
<keyword evidence="2" id="KW-0012">Acyltransferase</keyword>
<dbReference type="PROSITE" id="PS51186">
    <property type="entry name" value="GNAT"/>
    <property type="match status" value="1"/>
</dbReference>
<feature type="domain" description="N-acetyltransferase" evidence="3">
    <location>
        <begin position="4"/>
        <end position="146"/>
    </location>
</feature>
<evidence type="ECO:0000259" key="3">
    <source>
        <dbReference type="PROSITE" id="PS51186"/>
    </source>
</evidence>
<dbReference type="InterPro" id="IPR000182">
    <property type="entry name" value="GNAT_dom"/>
</dbReference>
<dbReference type="InterPro" id="IPR016181">
    <property type="entry name" value="Acyl_CoA_acyltransferase"/>
</dbReference>
<sequence>MANFEIRKVEKNDIQVVVSLLQQLGYEPSIQAIESLISNPICDSYETVVGILDKSVVSVMSVIYFDYFPSAERFCRITAFVVDSDVRGYGVGTRLIDFARDNAAAKGCSTLEVTTSLKRESTQQFYESIGFTKTSYKYVQKLKSNV</sequence>
<dbReference type="SUPFAM" id="SSF55729">
    <property type="entry name" value="Acyl-CoA N-acyltransferases (Nat)"/>
    <property type="match status" value="1"/>
</dbReference>
<evidence type="ECO:0000256" key="2">
    <source>
        <dbReference type="ARBA" id="ARBA00023315"/>
    </source>
</evidence>
<evidence type="ECO:0000313" key="5">
    <source>
        <dbReference type="Proteomes" id="UP001055658"/>
    </source>
</evidence>
<dbReference type="PANTHER" id="PTHR43877:SF2">
    <property type="entry name" value="AMINOALKYLPHOSPHONATE N-ACETYLTRANSFERASE-RELATED"/>
    <property type="match status" value="1"/>
</dbReference>
<dbReference type="InterPro" id="IPR050832">
    <property type="entry name" value="Bact_Acetyltransf"/>
</dbReference>
<dbReference type="CDD" id="cd04301">
    <property type="entry name" value="NAT_SF"/>
    <property type="match status" value="1"/>
</dbReference>
<accession>A0ABY4VGR8</accession>
<proteinExistence type="predicted"/>
<dbReference type="Proteomes" id="UP001055658">
    <property type="component" value="Chromosome"/>
</dbReference>
<keyword evidence="5" id="KW-1185">Reference proteome</keyword>
<gene>
    <name evidence="4" type="ORF">MJO52_04295</name>
</gene>
<dbReference type="PANTHER" id="PTHR43877">
    <property type="entry name" value="AMINOALKYLPHOSPHONATE N-ACETYLTRANSFERASE-RELATED-RELATED"/>
    <property type="match status" value="1"/>
</dbReference>
<organism evidence="4 5">
    <name type="scientific">Microbulbifer variabilis</name>
    <dbReference type="NCBI Taxonomy" id="266805"/>
    <lineage>
        <taxon>Bacteria</taxon>
        <taxon>Pseudomonadati</taxon>
        <taxon>Pseudomonadota</taxon>
        <taxon>Gammaproteobacteria</taxon>
        <taxon>Cellvibrionales</taxon>
        <taxon>Microbulbiferaceae</taxon>
        <taxon>Microbulbifer</taxon>
    </lineage>
</organism>
<name>A0ABY4VGR8_9GAMM</name>
<dbReference type="Gene3D" id="3.40.630.30">
    <property type="match status" value="1"/>
</dbReference>